<evidence type="ECO:0000256" key="4">
    <source>
        <dbReference type="ARBA" id="ARBA00022833"/>
    </source>
</evidence>
<evidence type="ECO:0000256" key="3">
    <source>
        <dbReference type="ARBA" id="ARBA00022723"/>
    </source>
</evidence>
<dbReference type="PANTHER" id="PTHR30096:SF0">
    <property type="entry name" value="4,5-DOPA DIOXYGENASE EXTRADIOL-LIKE PROTEIN"/>
    <property type="match status" value="1"/>
</dbReference>
<dbReference type="CDD" id="cd07363">
    <property type="entry name" value="45_DOPA_Dioxygenase"/>
    <property type="match status" value="1"/>
</dbReference>
<dbReference type="PIRSF" id="PIRSF006157">
    <property type="entry name" value="Doxgns_DODA"/>
    <property type="match status" value="1"/>
</dbReference>
<keyword evidence="3" id="KW-0479">Metal-binding</keyword>
<evidence type="ECO:0000313" key="8">
    <source>
        <dbReference type="Proteomes" id="UP000240904"/>
    </source>
</evidence>
<dbReference type="SUPFAM" id="SSF53213">
    <property type="entry name" value="LigB-like"/>
    <property type="match status" value="1"/>
</dbReference>
<sequence length="267" mass="29500">MTIQSNSTLFPALFISHGSPMMAIEESATKTFLNNLGNTLPTPKAIVVFSAHFDVNDNVVVTSGENPATIHDYYGFPEALYALNYSAPGAPKLAQKVVGLLSEGGIKSRLDANRGWDHGVWIPMKLIFSKANIPIVQISINSQLGPEAHYRLGQCLRVLREQDVLIVGSGGISHNLRELFTNRPDPDRAKKVELFTRWVCKTLHIGDIKSLFNYLDDAPYALFNHPTPEHLLPLFCILGSCTDSESIKRIHQSVESEVLALDAYLSD</sequence>
<reference evidence="7 8" key="1">
    <citation type="submission" date="2018-03" db="EMBL/GenBank/DDBJ databases">
        <title>Whole genome sequencing of Histamine producing bacteria.</title>
        <authorList>
            <person name="Butler K."/>
        </authorList>
    </citation>
    <scope>NUCLEOTIDE SEQUENCE [LARGE SCALE GENOMIC DNA]</scope>
    <source>
        <strain evidence="7 8">DSM 16190</strain>
    </source>
</reference>
<dbReference type="GO" id="GO:0016702">
    <property type="term" value="F:oxidoreductase activity, acting on single donors with incorporation of molecular oxygen, incorporation of two atoms of oxygen"/>
    <property type="evidence" value="ECO:0007669"/>
    <property type="project" value="UniProtKB-ARBA"/>
</dbReference>
<evidence type="ECO:0000256" key="2">
    <source>
        <dbReference type="ARBA" id="ARBA00007581"/>
    </source>
</evidence>
<dbReference type="Gene3D" id="3.40.830.10">
    <property type="entry name" value="LigB-like"/>
    <property type="match status" value="1"/>
</dbReference>
<name>A0A2T3N332_9GAMM</name>
<dbReference type="InterPro" id="IPR004183">
    <property type="entry name" value="Xdiol_dOase_suB"/>
</dbReference>
<dbReference type="OrthoDB" id="9790889at2"/>
<dbReference type="AlphaFoldDB" id="A0A2T3N332"/>
<dbReference type="EMBL" id="PYMC01000002">
    <property type="protein sequence ID" value="PSW06760.1"/>
    <property type="molecule type" value="Genomic_DNA"/>
</dbReference>
<evidence type="ECO:0000256" key="1">
    <source>
        <dbReference type="ARBA" id="ARBA00001947"/>
    </source>
</evidence>
<dbReference type="Proteomes" id="UP000240904">
    <property type="component" value="Unassembled WGS sequence"/>
</dbReference>
<feature type="domain" description="Extradiol ring-cleavage dioxygenase class III enzyme subunit B" evidence="6">
    <location>
        <begin position="12"/>
        <end position="251"/>
    </location>
</feature>
<proteinExistence type="inferred from homology"/>
<keyword evidence="5" id="KW-0560">Oxidoreductase</keyword>
<evidence type="ECO:0000313" key="7">
    <source>
        <dbReference type="EMBL" id="PSW06760.1"/>
    </source>
</evidence>
<comment type="caution">
    <text evidence="7">The sequence shown here is derived from an EMBL/GenBank/DDBJ whole genome shotgun (WGS) entry which is preliminary data.</text>
</comment>
<dbReference type="Pfam" id="PF02900">
    <property type="entry name" value="LigB"/>
    <property type="match status" value="1"/>
</dbReference>
<dbReference type="GO" id="GO:0008198">
    <property type="term" value="F:ferrous iron binding"/>
    <property type="evidence" value="ECO:0007669"/>
    <property type="project" value="InterPro"/>
</dbReference>
<comment type="similarity">
    <text evidence="2">Belongs to the DODA-type extradiol aromatic ring-opening dioxygenase family.</text>
</comment>
<evidence type="ECO:0000256" key="5">
    <source>
        <dbReference type="ARBA" id="ARBA00023002"/>
    </source>
</evidence>
<dbReference type="GO" id="GO:0008270">
    <property type="term" value="F:zinc ion binding"/>
    <property type="evidence" value="ECO:0007669"/>
    <property type="project" value="InterPro"/>
</dbReference>
<evidence type="ECO:0000259" key="6">
    <source>
        <dbReference type="Pfam" id="PF02900"/>
    </source>
</evidence>
<gene>
    <name evidence="7" type="ORF">C9I89_04315</name>
</gene>
<accession>A0A2T3N332</accession>
<dbReference type="PANTHER" id="PTHR30096">
    <property type="entry name" value="4,5-DOPA DIOXYGENASE EXTRADIOL-LIKE PROTEIN"/>
    <property type="match status" value="1"/>
</dbReference>
<keyword evidence="8" id="KW-1185">Reference proteome</keyword>
<comment type="cofactor">
    <cofactor evidence="1">
        <name>Zn(2+)</name>
        <dbReference type="ChEBI" id="CHEBI:29105"/>
    </cofactor>
</comment>
<dbReference type="RefSeq" id="WP_107282124.1">
    <property type="nucleotide sequence ID" value="NZ_PYMC01000002.1"/>
</dbReference>
<dbReference type="InterPro" id="IPR014436">
    <property type="entry name" value="Extradiol_dOase_DODA"/>
</dbReference>
<organism evidence="7 8">
    <name type="scientific">Photobacterium lipolyticum</name>
    <dbReference type="NCBI Taxonomy" id="266810"/>
    <lineage>
        <taxon>Bacteria</taxon>
        <taxon>Pseudomonadati</taxon>
        <taxon>Pseudomonadota</taxon>
        <taxon>Gammaproteobacteria</taxon>
        <taxon>Vibrionales</taxon>
        <taxon>Vibrionaceae</taxon>
        <taxon>Photobacterium</taxon>
    </lineage>
</organism>
<keyword evidence="7" id="KW-0223">Dioxygenase</keyword>
<protein>
    <submittedName>
        <fullName evidence="7">Dioxygenase</fullName>
    </submittedName>
</protein>
<keyword evidence="4" id="KW-0862">Zinc</keyword>